<gene>
    <name evidence="2" type="ORF">GCM10025864_12010</name>
</gene>
<organism evidence="2 3">
    <name type="scientific">Luteimicrobium album</name>
    <dbReference type="NCBI Taxonomy" id="1054550"/>
    <lineage>
        <taxon>Bacteria</taxon>
        <taxon>Bacillati</taxon>
        <taxon>Actinomycetota</taxon>
        <taxon>Actinomycetes</taxon>
        <taxon>Micrococcales</taxon>
        <taxon>Luteimicrobium</taxon>
    </lineage>
</organism>
<evidence type="ECO:0008006" key="4">
    <source>
        <dbReference type="Google" id="ProtNLM"/>
    </source>
</evidence>
<keyword evidence="3" id="KW-1185">Reference proteome</keyword>
<dbReference type="EMBL" id="BSUK01000001">
    <property type="protein sequence ID" value="GMA23442.1"/>
    <property type="molecule type" value="Genomic_DNA"/>
</dbReference>
<feature type="transmembrane region" description="Helical" evidence="1">
    <location>
        <begin position="60"/>
        <end position="80"/>
    </location>
</feature>
<accession>A0ABQ6HYG9</accession>
<comment type="caution">
    <text evidence="2">The sequence shown here is derived from an EMBL/GenBank/DDBJ whole genome shotgun (WGS) entry which is preliminary data.</text>
</comment>
<evidence type="ECO:0000313" key="2">
    <source>
        <dbReference type="EMBL" id="GMA23442.1"/>
    </source>
</evidence>
<proteinExistence type="predicted"/>
<dbReference type="SUPFAM" id="SSF103473">
    <property type="entry name" value="MFS general substrate transporter"/>
    <property type="match status" value="1"/>
</dbReference>
<keyword evidence="1" id="KW-0812">Transmembrane</keyword>
<keyword evidence="1" id="KW-0472">Membrane</keyword>
<dbReference type="RefSeq" id="WP_284292459.1">
    <property type="nucleotide sequence ID" value="NZ_BSUK01000001.1"/>
</dbReference>
<evidence type="ECO:0000313" key="3">
    <source>
        <dbReference type="Proteomes" id="UP001157091"/>
    </source>
</evidence>
<keyword evidence="1" id="KW-1133">Transmembrane helix</keyword>
<reference evidence="3" key="1">
    <citation type="journal article" date="2019" name="Int. J. Syst. Evol. Microbiol.">
        <title>The Global Catalogue of Microorganisms (GCM) 10K type strain sequencing project: providing services to taxonomists for standard genome sequencing and annotation.</title>
        <authorList>
            <consortium name="The Broad Institute Genomics Platform"/>
            <consortium name="The Broad Institute Genome Sequencing Center for Infectious Disease"/>
            <person name="Wu L."/>
            <person name="Ma J."/>
        </authorList>
    </citation>
    <scope>NUCLEOTIDE SEQUENCE [LARGE SCALE GENOMIC DNA]</scope>
    <source>
        <strain evidence="3">NBRC 106348</strain>
    </source>
</reference>
<feature type="transmembrane region" description="Helical" evidence="1">
    <location>
        <begin position="26"/>
        <end position="48"/>
    </location>
</feature>
<protein>
    <recommendedName>
        <fullName evidence="4">Major facilitator superfamily (MFS) profile domain-containing protein</fullName>
    </recommendedName>
</protein>
<name>A0ABQ6HYG9_9MICO</name>
<dbReference type="Proteomes" id="UP001157091">
    <property type="component" value="Unassembled WGS sequence"/>
</dbReference>
<sequence>MAAAYLEVEPADVPHASILTRATQQLGGSFGTAVLAVVLESAIASAVVEHGPGPAGLAHAFWWATAFTLVGAVVALRLPGRGRPRVAPGR</sequence>
<dbReference type="InterPro" id="IPR036259">
    <property type="entry name" value="MFS_trans_sf"/>
</dbReference>
<evidence type="ECO:0000256" key="1">
    <source>
        <dbReference type="SAM" id="Phobius"/>
    </source>
</evidence>